<evidence type="ECO:0000256" key="4">
    <source>
        <dbReference type="ARBA" id="ARBA00022525"/>
    </source>
</evidence>
<sequence>MKVLLLAMILNFGLLRADESSWSLEKMITMATGKEAAHAYGQYGCHCGWEGKGSPVDATDKCCVALNCCYHNLERAGCNPRSTTYNIDYKWNHISCVKANFCSNKVCECDKAVAKCLARNKKTFKKKYEKYDHNNCKGVNPRC</sequence>
<evidence type="ECO:0000256" key="19">
    <source>
        <dbReference type="RuleBase" id="RU003654"/>
    </source>
</evidence>
<comment type="similarity">
    <text evidence="3 19">Belongs to the phospholipase A2 family.</text>
</comment>
<keyword evidence="20" id="KW-0443">Lipid metabolism</keyword>
<organism evidence="22 23">
    <name type="scientific">Erinaceus europaeus</name>
    <name type="common">Western European hedgehog</name>
    <dbReference type="NCBI Taxonomy" id="9365"/>
    <lineage>
        <taxon>Eukaryota</taxon>
        <taxon>Metazoa</taxon>
        <taxon>Chordata</taxon>
        <taxon>Craniata</taxon>
        <taxon>Vertebrata</taxon>
        <taxon>Euteleostomi</taxon>
        <taxon>Mammalia</taxon>
        <taxon>Eutheria</taxon>
        <taxon>Laurasiatheria</taxon>
        <taxon>Eulipotyphla</taxon>
        <taxon>Erinaceidae</taxon>
        <taxon>Erinaceinae</taxon>
        <taxon>Erinaceus</taxon>
    </lineage>
</organism>
<comment type="catalytic activity">
    <reaction evidence="15">
        <text>1-hexadecanoyl-2-(9Z-octadecenoyl)-sn-glycero-3-phosphoethanolamine + H2O = 1-hexadecanoyl-sn-glycero-3-phosphoethanolamine + (9Z)-octadecenoate + H(+)</text>
        <dbReference type="Rhea" id="RHEA:40911"/>
        <dbReference type="ChEBI" id="CHEBI:15377"/>
        <dbReference type="ChEBI" id="CHEBI:15378"/>
        <dbReference type="ChEBI" id="CHEBI:30823"/>
        <dbReference type="ChEBI" id="CHEBI:73004"/>
        <dbReference type="ChEBI" id="CHEBI:73007"/>
    </reaction>
    <physiologicalReaction direction="left-to-right" evidence="15">
        <dbReference type="Rhea" id="RHEA:40912"/>
    </physiologicalReaction>
</comment>
<protein>
    <recommendedName>
        <fullName evidence="20">Phospholipase A2</fullName>
        <ecNumber evidence="20">3.1.1.4</ecNumber>
    </recommendedName>
</protein>
<evidence type="ECO:0000313" key="22">
    <source>
        <dbReference type="Proteomes" id="UP001652624"/>
    </source>
</evidence>
<keyword evidence="5" id="KW-0081">Bacteriolytic enzyme</keyword>
<comment type="catalytic activity">
    <reaction evidence="20">
        <text>a 1,2-diacyl-sn-glycero-3-phosphocholine + H2O = a 1-acyl-sn-glycero-3-phosphocholine + a fatty acid + H(+)</text>
        <dbReference type="Rhea" id="RHEA:15801"/>
        <dbReference type="ChEBI" id="CHEBI:15377"/>
        <dbReference type="ChEBI" id="CHEBI:15378"/>
        <dbReference type="ChEBI" id="CHEBI:28868"/>
        <dbReference type="ChEBI" id="CHEBI:57643"/>
        <dbReference type="ChEBI" id="CHEBI:58168"/>
        <dbReference type="EC" id="3.1.1.4"/>
    </reaction>
</comment>
<evidence type="ECO:0000256" key="12">
    <source>
        <dbReference type="ARBA" id="ARBA00048221"/>
    </source>
</evidence>
<comment type="catalytic activity">
    <reaction evidence="18">
        <text>1-hexadecanoyl-2-(9Z-octadecenoyl)-sn-glycero-3-phosphoglycerol + H2O = 1-hexadecanoyl-sn-glycero-3-phosphoglycerol + (9Z)-octadecenoate + H(+)</text>
        <dbReference type="Rhea" id="RHEA:44524"/>
        <dbReference type="ChEBI" id="CHEBI:15377"/>
        <dbReference type="ChEBI" id="CHEBI:15378"/>
        <dbReference type="ChEBI" id="CHEBI:30823"/>
        <dbReference type="ChEBI" id="CHEBI:84472"/>
        <dbReference type="ChEBI" id="CHEBI:84475"/>
    </reaction>
    <physiologicalReaction direction="left-to-right" evidence="18">
        <dbReference type="Rhea" id="RHEA:44525"/>
    </physiologicalReaction>
</comment>
<dbReference type="Pfam" id="PF00068">
    <property type="entry name" value="Phospholip_A2_1"/>
    <property type="match status" value="1"/>
</dbReference>
<comment type="catalytic activity">
    <reaction evidence="17">
        <text>1-hexadecanoyl-2-(9Z,12Z-octadecadienoyl)-sn-glycero-3-phosphoethanolamine + H2O = 1-hexadecanoyl-sn-glycero-3-phosphoethanolamine + (9Z,12Z)-octadecadienoate + H(+)</text>
        <dbReference type="Rhea" id="RHEA:40815"/>
        <dbReference type="ChEBI" id="CHEBI:15377"/>
        <dbReference type="ChEBI" id="CHEBI:15378"/>
        <dbReference type="ChEBI" id="CHEBI:30245"/>
        <dbReference type="ChEBI" id="CHEBI:73004"/>
        <dbReference type="ChEBI" id="CHEBI:73008"/>
    </reaction>
    <physiologicalReaction direction="left-to-right" evidence="17">
        <dbReference type="Rhea" id="RHEA:40816"/>
    </physiologicalReaction>
</comment>
<dbReference type="InterPro" id="IPR001211">
    <property type="entry name" value="PLA2"/>
</dbReference>
<evidence type="ECO:0000256" key="1">
    <source>
        <dbReference type="ARBA" id="ARBA00004450"/>
    </source>
</evidence>
<evidence type="ECO:0000256" key="18">
    <source>
        <dbReference type="ARBA" id="ARBA00049282"/>
    </source>
</evidence>
<evidence type="ECO:0000256" key="10">
    <source>
        <dbReference type="ARBA" id="ARBA00048015"/>
    </source>
</evidence>
<comment type="catalytic activity">
    <reaction evidence="9">
        <text>a 1,2-diacyl-sn-glycero-3-phosphoethanolamine + H2O = a 1-acyl-sn-glycero-3-phosphoethanolamine + a fatty acid + H(+)</text>
        <dbReference type="Rhea" id="RHEA:44604"/>
        <dbReference type="ChEBI" id="CHEBI:15377"/>
        <dbReference type="ChEBI" id="CHEBI:15378"/>
        <dbReference type="ChEBI" id="CHEBI:28868"/>
        <dbReference type="ChEBI" id="CHEBI:64381"/>
        <dbReference type="ChEBI" id="CHEBI:64612"/>
    </reaction>
    <physiologicalReaction direction="left-to-right" evidence="9">
        <dbReference type="Rhea" id="RHEA:44605"/>
    </physiologicalReaction>
</comment>
<evidence type="ECO:0000256" key="6">
    <source>
        <dbReference type="ARBA" id="ARBA00023157"/>
    </source>
</evidence>
<comment type="catalytic activity">
    <reaction evidence="12">
        <text>N-hexadecanoyl-1,2-di-(9Z-octadecenoyl)-sn-glycero-3-phosphoethanolamine + H2O = N-hexadecanoyl-1-(9Z-octadecenoyl)-sn-glycero-3-phosphoethanolamine + (9Z)-octadecenoate + H(+)</text>
        <dbReference type="Rhea" id="RHEA:45424"/>
        <dbReference type="ChEBI" id="CHEBI:15377"/>
        <dbReference type="ChEBI" id="CHEBI:15378"/>
        <dbReference type="ChEBI" id="CHEBI:30823"/>
        <dbReference type="ChEBI" id="CHEBI:78097"/>
        <dbReference type="ChEBI" id="CHEBI:85217"/>
    </reaction>
    <physiologicalReaction direction="left-to-right" evidence="12">
        <dbReference type="Rhea" id="RHEA:45425"/>
    </physiologicalReaction>
</comment>
<dbReference type="Gene3D" id="1.20.90.10">
    <property type="entry name" value="Phospholipase A2 domain"/>
    <property type="match status" value="1"/>
</dbReference>
<comment type="cofactor">
    <cofactor evidence="20">
        <name>Ca(2+)</name>
        <dbReference type="ChEBI" id="CHEBI:29108"/>
    </cofactor>
</comment>
<dbReference type="PANTHER" id="PTHR11716">
    <property type="entry name" value="PHOSPHOLIPASE A2 FAMILY MEMBER"/>
    <property type="match status" value="1"/>
</dbReference>
<comment type="catalytic activity">
    <reaction evidence="11">
        <text>1,2-dihexadecanoyl-sn-glycero-3-phospho-(1'-sn-glycerol) + H2O = 1-hexadecanoyl-sn-glycero-3-phospho-(1'-sn-glycerol) + hexadecanoate + H(+)</text>
        <dbReference type="Rhea" id="RHEA:45472"/>
        <dbReference type="ChEBI" id="CHEBI:7896"/>
        <dbReference type="ChEBI" id="CHEBI:15377"/>
        <dbReference type="ChEBI" id="CHEBI:15378"/>
        <dbReference type="ChEBI" id="CHEBI:72829"/>
        <dbReference type="ChEBI" id="CHEBI:75158"/>
    </reaction>
    <physiologicalReaction direction="left-to-right" evidence="11">
        <dbReference type="Rhea" id="RHEA:45473"/>
    </physiologicalReaction>
</comment>
<comment type="catalytic activity">
    <reaction evidence="8">
        <text>1-hexadecanoyl-2-(4Z,7Z,10Z,13Z,16Z,19Z-docosahexaenoyl)-sn-glycero-3-phosphocholine + H2O = (4Z,7Z,10Z,13Z,16Z,19Z)-docosahexaenoate + 1-hexadecanoyl-sn-glycero-3-phosphocholine + H(+)</text>
        <dbReference type="Rhea" id="RHEA:41231"/>
        <dbReference type="ChEBI" id="CHEBI:15377"/>
        <dbReference type="ChEBI" id="CHEBI:15378"/>
        <dbReference type="ChEBI" id="CHEBI:72998"/>
        <dbReference type="ChEBI" id="CHEBI:74963"/>
        <dbReference type="ChEBI" id="CHEBI:77016"/>
    </reaction>
    <physiologicalReaction direction="left-to-right" evidence="8">
        <dbReference type="Rhea" id="RHEA:41232"/>
    </physiologicalReaction>
</comment>
<keyword evidence="4 20" id="KW-0964">Secreted</keyword>
<feature type="chain" id="PRO_5044953843" description="Phospholipase A2" evidence="20">
    <location>
        <begin position="18"/>
        <end position="143"/>
    </location>
</feature>
<evidence type="ECO:0000313" key="23">
    <source>
        <dbReference type="RefSeq" id="XP_060056927.1"/>
    </source>
</evidence>
<feature type="signal peptide" evidence="20">
    <location>
        <begin position="1"/>
        <end position="17"/>
    </location>
</feature>
<dbReference type="InterPro" id="IPR033112">
    <property type="entry name" value="PLA2_Asp_AS"/>
</dbReference>
<evidence type="ECO:0000256" key="2">
    <source>
        <dbReference type="ARBA" id="ARBA00004613"/>
    </source>
</evidence>
<dbReference type="RefSeq" id="XP_060056927.1">
    <property type="nucleotide sequence ID" value="XM_060200944.1"/>
</dbReference>
<dbReference type="SMART" id="SM00085">
    <property type="entry name" value="PA2c"/>
    <property type="match status" value="1"/>
</dbReference>
<dbReference type="PRINTS" id="PR00389">
    <property type="entry name" value="PHPHLIPASEA2"/>
</dbReference>
<evidence type="ECO:0000256" key="7">
    <source>
        <dbReference type="ARBA" id="ARBA00023408"/>
    </source>
</evidence>
<keyword evidence="6" id="KW-1015">Disulfide bond</keyword>
<feature type="domain" description="Phospholipase A2-like central" evidence="21">
    <location>
        <begin position="20"/>
        <end position="137"/>
    </location>
</feature>
<keyword evidence="5" id="KW-0929">Antimicrobial</keyword>
<reference evidence="23" key="1">
    <citation type="submission" date="2025-08" db="UniProtKB">
        <authorList>
            <consortium name="RefSeq"/>
        </authorList>
    </citation>
    <scope>IDENTIFICATION</scope>
</reference>
<comment type="catalytic activity">
    <reaction evidence="10">
        <text>1-hexadecanoyl-2-(9Z-octadecenoyl)-sn-glycero-3-phospho-(1'-sn-glycerol) + H2O = 1-hexadecanoyl-sn-glycero-3-phospho-(1'-sn-glycerol) + (9Z)-octadecenoate + H(+)</text>
        <dbReference type="Rhea" id="RHEA:40919"/>
        <dbReference type="ChEBI" id="CHEBI:15377"/>
        <dbReference type="ChEBI" id="CHEBI:15378"/>
        <dbReference type="ChEBI" id="CHEBI:30823"/>
        <dbReference type="ChEBI" id="CHEBI:72841"/>
        <dbReference type="ChEBI" id="CHEBI:75158"/>
    </reaction>
    <physiologicalReaction direction="left-to-right" evidence="10">
        <dbReference type="Rhea" id="RHEA:40920"/>
    </physiologicalReaction>
</comment>
<keyword evidence="20" id="KW-0732">Signal</keyword>
<evidence type="ECO:0000256" key="16">
    <source>
        <dbReference type="ARBA" id="ARBA00048699"/>
    </source>
</evidence>
<dbReference type="PROSITE" id="PS00119">
    <property type="entry name" value="PA2_ASP"/>
    <property type="match status" value="1"/>
</dbReference>
<dbReference type="SUPFAM" id="SSF48619">
    <property type="entry name" value="Phospholipase A2, PLA2"/>
    <property type="match status" value="1"/>
</dbReference>
<keyword evidence="20" id="KW-0378">Hydrolase</keyword>
<evidence type="ECO:0000256" key="14">
    <source>
        <dbReference type="ARBA" id="ARBA00048541"/>
    </source>
</evidence>
<keyword evidence="20" id="KW-0106">Calcium</keyword>
<comment type="catalytic activity">
    <reaction evidence="13">
        <text>1,2-dihexadecanoyl-sn-glycero-3-phosphocholine + H2O = 1-hexadecanoyl-sn-glycero-3-phosphocholine + hexadecanoate + H(+)</text>
        <dbReference type="Rhea" id="RHEA:41223"/>
        <dbReference type="ChEBI" id="CHEBI:7896"/>
        <dbReference type="ChEBI" id="CHEBI:15377"/>
        <dbReference type="ChEBI" id="CHEBI:15378"/>
        <dbReference type="ChEBI" id="CHEBI:72998"/>
        <dbReference type="ChEBI" id="CHEBI:72999"/>
    </reaction>
    <physiologicalReaction direction="left-to-right" evidence="13">
        <dbReference type="Rhea" id="RHEA:41224"/>
    </physiologicalReaction>
</comment>
<name>A0ABM3Y773_ERIEU</name>
<comment type="catalytic activity">
    <reaction evidence="14">
        <text>1-hexadecanoyl-2-(5Z,8Z,11Z,14Z-eicosatetraenoyl)-sn-glycero-3-phosphoethanolamine + H2O = 1-hexadecanoyl-sn-glycero-3-phosphoethanolamine + (5Z,8Z,11Z,14Z)-eicosatetraenoate + H(+)</text>
        <dbReference type="Rhea" id="RHEA:40431"/>
        <dbReference type="ChEBI" id="CHEBI:15377"/>
        <dbReference type="ChEBI" id="CHEBI:15378"/>
        <dbReference type="ChEBI" id="CHEBI:32395"/>
        <dbReference type="ChEBI" id="CHEBI:73004"/>
        <dbReference type="ChEBI" id="CHEBI:73009"/>
    </reaction>
    <physiologicalReaction direction="left-to-right" evidence="14">
        <dbReference type="Rhea" id="RHEA:40432"/>
    </physiologicalReaction>
</comment>
<gene>
    <name evidence="23" type="primary">LOC107523242</name>
</gene>
<dbReference type="InterPro" id="IPR016090">
    <property type="entry name" value="PLA2-like_dom"/>
</dbReference>
<comment type="catalytic activity">
    <reaction evidence="16">
        <text>1-hexadecanoyl-2-(9Z-octadecenoyl)-sn-glycero-3-phosphocholine + H2O = 1-hexadecanoyl-sn-glycero-3-phosphocholine + (9Z)-octadecenoate + H(+)</text>
        <dbReference type="Rhea" id="RHEA:38779"/>
        <dbReference type="ChEBI" id="CHEBI:15377"/>
        <dbReference type="ChEBI" id="CHEBI:15378"/>
        <dbReference type="ChEBI" id="CHEBI:30823"/>
        <dbReference type="ChEBI" id="CHEBI:72998"/>
        <dbReference type="ChEBI" id="CHEBI:73001"/>
    </reaction>
    <physiologicalReaction direction="left-to-right" evidence="16">
        <dbReference type="Rhea" id="RHEA:38780"/>
    </physiologicalReaction>
</comment>
<dbReference type="EC" id="3.1.1.4" evidence="20"/>
<evidence type="ECO:0000259" key="21">
    <source>
        <dbReference type="SMART" id="SM00085"/>
    </source>
</evidence>
<evidence type="ECO:0000256" key="9">
    <source>
        <dbReference type="ARBA" id="ARBA00036775"/>
    </source>
</evidence>
<dbReference type="CDD" id="cd00125">
    <property type="entry name" value="PLA2c"/>
    <property type="match status" value="1"/>
</dbReference>
<evidence type="ECO:0000256" key="3">
    <source>
        <dbReference type="ARBA" id="ARBA00007056"/>
    </source>
</evidence>
<dbReference type="GeneID" id="107523242"/>
<evidence type="ECO:0000256" key="15">
    <source>
        <dbReference type="ARBA" id="ARBA00048613"/>
    </source>
</evidence>
<dbReference type="InterPro" id="IPR036444">
    <property type="entry name" value="PLipase_A2_dom_sf"/>
</dbReference>
<evidence type="ECO:0000256" key="11">
    <source>
        <dbReference type="ARBA" id="ARBA00048080"/>
    </source>
</evidence>
<evidence type="ECO:0000256" key="17">
    <source>
        <dbReference type="ARBA" id="ARBA00049039"/>
    </source>
</evidence>
<proteinExistence type="inferred from homology"/>
<evidence type="ECO:0000256" key="8">
    <source>
        <dbReference type="ARBA" id="ARBA00036719"/>
    </source>
</evidence>
<evidence type="ECO:0000256" key="13">
    <source>
        <dbReference type="ARBA" id="ARBA00048227"/>
    </source>
</evidence>
<dbReference type="Proteomes" id="UP001652624">
    <property type="component" value="Chromosome 11"/>
</dbReference>
<dbReference type="PANTHER" id="PTHR11716:SF9">
    <property type="entry name" value="PHOSPHOLIPASE A2, MEMBRANE ASSOCIATED"/>
    <property type="match status" value="1"/>
</dbReference>
<comment type="subcellular location">
    <subcellularLocation>
        <location evidence="1">Mitochondrion outer membrane</location>
        <topology evidence="1">Peripheral membrane protein</topology>
    </subcellularLocation>
    <subcellularLocation>
        <location evidence="2 20">Secreted</location>
    </subcellularLocation>
</comment>
<keyword evidence="22" id="KW-1185">Reference proteome</keyword>
<comment type="catalytic activity">
    <reaction evidence="7">
        <text>1-hexadecanoyl-2-(9Z,12Z-octadecadienoyl)-sn-glycero-3-phosphocholine + H2O = (9Z,12Z)-octadecadienoate + 1-hexadecanoyl-sn-glycero-3-phosphocholine + H(+)</text>
        <dbReference type="Rhea" id="RHEA:40811"/>
        <dbReference type="ChEBI" id="CHEBI:15377"/>
        <dbReference type="ChEBI" id="CHEBI:15378"/>
        <dbReference type="ChEBI" id="CHEBI:30245"/>
        <dbReference type="ChEBI" id="CHEBI:72998"/>
        <dbReference type="ChEBI" id="CHEBI:73002"/>
    </reaction>
    <physiologicalReaction direction="left-to-right" evidence="7">
        <dbReference type="Rhea" id="RHEA:40812"/>
    </physiologicalReaction>
</comment>
<accession>A0ABM3Y773</accession>
<evidence type="ECO:0000256" key="5">
    <source>
        <dbReference type="ARBA" id="ARBA00022638"/>
    </source>
</evidence>
<evidence type="ECO:0000256" key="20">
    <source>
        <dbReference type="RuleBase" id="RU361236"/>
    </source>
</evidence>